<dbReference type="Proteomes" id="UP000253551">
    <property type="component" value="Unassembled WGS sequence"/>
</dbReference>
<evidence type="ECO:0000313" key="3">
    <source>
        <dbReference type="Proteomes" id="UP000253551"/>
    </source>
</evidence>
<dbReference type="EMBL" id="PJQM01007993">
    <property type="protein sequence ID" value="RCH77528.1"/>
    <property type="molecule type" value="Genomic_DNA"/>
</dbReference>
<organism evidence="2 3">
    <name type="scientific">Rhizopus stolonifer</name>
    <name type="common">Rhizopus nigricans</name>
    <dbReference type="NCBI Taxonomy" id="4846"/>
    <lineage>
        <taxon>Eukaryota</taxon>
        <taxon>Fungi</taxon>
        <taxon>Fungi incertae sedis</taxon>
        <taxon>Mucoromycota</taxon>
        <taxon>Mucoromycotina</taxon>
        <taxon>Mucoromycetes</taxon>
        <taxon>Mucorales</taxon>
        <taxon>Mucorineae</taxon>
        <taxon>Rhizopodaceae</taxon>
        <taxon>Rhizopus</taxon>
    </lineage>
</organism>
<sequence length="233" mass="26326">MDTENRNITFAEEDDSLGRRKSINFESSGYRRRVSFDNTHDTQITHLFTLNHASHNFTSTPRSRTFLIALDLDDGSMDPIKFTLQGLVDEGDEIVVVGSSQVKTPISPKTKAEQVMGWIKLMNVGNVMISVIIEIFYNRPNHALDSMIKMYLPSAVIVGAKNKQKYKNHYAGTGIFKYRLQHTKTPIIIVKDQGTGRLRSASTGDISEQPTMSESSEVKDLTQKVKRSFNFFT</sequence>
<feature type="compositionally biased region" description="Polar residues" evidence="1">
    <location>
        <begin position="200"/>
        <end position="215"/>
    </location>
</feature>
<dbReference type="STRING" id="4846.A0A367IIN6"/>
<name>A0A367IIN6_RHIST</name>
<gene>
    <name evidence="2" type="ORF">CU098_004009</name>
</gene>
<evidence type="ECO:0000256" key="1">
    <source>
        <dbReference type="SAM" id="MobiDB-lite"/>
    </source>
</evidence>
<protein>
    <recommendedName>
        <fullName evidence="4">UspA domain-containing protein</fullName>
    </recommendedName>
</protein>
<proteinExistence type="predicted"/>
<comment type="caution">
    <text evidence="2">The sequence shown here is derived from an EMBL/GenBank/DDBJ whole genome shotgun (WGS) entry which is preliminary data.</text>
</comment>
<feature type="region of interest" description="Disordered" evidence="1">
    <location>
        <begin position="199"/>
        <end position="219"/>
    </location>
</feature>
<dbReference type="OrthoDB" id="843225at2759"/>
<keyword evidence="3" id="KW-1185">Reference proteome</keyword>
<dbReference type="PANTHER" id="PTHR47815:SF1">
    <property type="entry name" value="UNIVERSAL STRESS PROTEIN A FAMILY PROTEIN C25B2.10"/>
    <property type="match status" value="1"/>
</dbReference>
<dbReference type="AlphaFoldDB" id="A0A367IIN6"/>
<reference evidence="2 3" key="1">
    <citation type="journal article" date="2018" name="G3 (Bethesda)">
        <title>Phylogenetic and Phylogenomic Definition of Rhizopus Species.</title>
        <authorList>
            <person name="Gryganskyi A.P."/>
            <person name="Golan J."/>
            <person name="Dolatabadi S."/>
            <person name="Mondo S."/>
            <person name="Robb S."/>
            <person name="Idnurm A."/>
            <person name="Muszewska A."/>
            <person name="Steczkiewicz K."/>
            <person name="Masonjones S."/>
            <person name="Liao H.L."/>
            <person name="Gajdeczka M.T."/>
            <person name="Anike F."/>
            <person name="Vuek A."/>
            <person name="Anishchenko I.M."/>
            <person name="Voigt K."/>
            <person name="de Hoog G.S."/>
            <person name="Smith M.E."/>
            <person name="Heitman J."/>
            <person name="Vilgalys R."/>
            <person name="Stajich J.E."/>
        </authorList>
    </citation>
    <scope>NUCLEOTIDE SEQUENCE [LARGE SCALE GENOMIC DNA]</scope>
    <source>
        <strain evidence="2 3">LSU 92-RS-03</strain>
    </source>
</reference>
<dbReference type="PANTHER" id="PTHR47815">
    <property type="entry name" value="UNIVERSAL STRESS PROTEIN A FAMILY PROTEIN C25B2.10"/>
    <property type="match status" value="1"/>
</dbReference>
<evidence type="ECO:0008006" key="4">
    <source>
        <dbReference type="Google" id="ProtNLM"/>
    </source>
</evidence>
<accession>A0A367IIN6</accession>
<evidence type="ECO:0000313" key="2">
    <source>
        <dbReference type="EMBL" id="RCH77528.1"/>
    </source>
</evidence>